<dbReference type="AlphaFoldDB" id="A0A7J6D585"/>
<reference evidence="1 2" key="1">
    <citation type="submission" date="2020-04" db="EMBL/GenBank/DDBJ databases">
        <title>Chromosome-level genome assembly of a cyprinid fish Onychostoma macrolepis by integration of Nanopore Sequencing, Bionano and Hi-C technology.</title>
        <authorList>
            <person name="Wang D."/>
        </authorList>
    </citation>
    <scope>NUCLEOTIDE SEQUENCE [LARGE SCALE GENOMIC DNA]</scope>
    <source>
        <strain evidence="1">SWU-2019</strain>
        <tissue evidence="1">Muscle</tissue>
    </source>
</reference>
<evidence type="ECO:0000313" key="1">
    <source>
        <dbReference type="EMBL" id="KAF4114225.1"/>
    </source>
</evidence>
<gene>
    <name evidence="1" type="ORF">G5714_004448</name>
</gene>
<organism evidence="1 2">
    <name type="scientific">Onychostoma macrolepis</name>
    <dbReference type="NCBI Taxonomy" id="369639"/>
    <lineage>
        <taxon>Eukaryota</taxon>
        <taxon>Metazoa</taxon>
        <taxon>Chordata</taxon>
        <taxon>Craniata</taxon>
        <taxon>Vertebrata</taxon>
        <taxon>Euteleostomi</taxon>
        <taxon>Actinopterygii</taxon>
        <taxon>Neopterygii</taxon>
        <taxon>Teleostei</taxon>
        <taxon>Ostariophysi</taxon>
        <taxon>Cypriniformes</taxon>
        <taxon>Cyprinidae</taxon>
        <taxon>Acrossocheilinae</taxon>
        <taxon>Onychostoma</taxon>
    </lineage>
</organism>
<dbReference type="Proteomes" id="UP000579812">
    <property type="component" value="Unassembled WGS sequence"/>
</dbReference>
<name>A0A7J6D585_9TELE</name>
<sequence>MDSDVLVLCLLRQRRKRLQRTRLWVHPILQSWNEQGAFHSLIQELRLDEDHHKEYFWLSTTEFDRLLTMVAPLIEKQDTTLRQAIGPAEHLEICLRCFTECSWKDGKQHCITREVLATREKYREYFNSPCGEVPWQYNQV</sequence>
<accession>A0A7J6D585</accession>
<proteinExistence type="predicted"/>
<comment type="caution">
    <text evidence="1">The sequence shown here is derived from an EMBL/GenBank/DDBJ whole genome shotgun (WGS) entry which is preliminary data.</text>
</comment>
<keyword evidence="2" id="KW-1185">Reference proteome</keyword>
<dbReference type="EMBL" id="JAAMOB010000004">
    <property type="protein sequence ID" value="KAF4114225.1"/>
    <property type="molecule type" value="Genomic_DNA"/>
</dbReference>
<evidence type="ECO:0000313" key="2">
    <source>
        <dbReference type="Proteomes" id="UP000579812"/>
    </source>
</evidence>
<protein>
    <submittedName>
        <fullName evidence="1">Uncharacterized protein</fullName>
    </submittedName>
</protein>